<accession>A0A2B7XJY0</accession>
<comment type="caution">
    <text evidence="1">The sequence shown here is derived from an EMBL/GenBank/DDBJ whole genome shotgun (WGS) entry which is preliminary data.</text>
</comment>
<keyword evidence="2" id="KW-1185">Reference proteome</keyword>
<sequence length="347" mass="39669">MAQYHNLQPEAESYELEYSESQGENGCKFPRYPKRPDANRYHYLILFLISFAICHVHLRTDNNGFDLESPEYALHKNTRFEECYNAPALEAGNNCTAIKAMLLDGNRGYVNFEDQGLATLPRTELKYRQRSYKCRQLDSLLQWLELLFAMWQYRKRYIASYSNTVDPCKGIGWDDWLVHAYDLVSLTWWRIHFGLWAKDPTRALTPSIVGWITPWKYSDILRYHPYSCVLRDSPKVVRGARWTLNLVAAAQWVISMHISRSLRNKNSGHVAYDCLASRIPGAPGASTCSAQQICSKDWLFHSPKFLFFNGGSGPEMGVLILFIVTSVVFESMETLPGCGRCSSGSSG</sequence>
<protein>
    <submittedName>
        <fullName evidence="1">Uncharacterized protein</fullName>
    </submittedName>
</protein>
<evidence type="ECO:0000313" key="1">
    <source>
        <dbReference type="EMBL" id="PGH09239.1"/>
    </source>
</evidence>
<dbReference type="AlphaFoldDB" id="A0A2B7XJY0"/>
<name>A0A2B7XJY0_POLH7</name>
<organism evidence="1 2">
    <name type="scientific">Polytolypa hystricis (strain UAMH7299)</name>
    <dbReference type="NCBI Taxonomy" id="1447883"/>
    <lineage>
        <taxon>Eukaryota</taxon>
        <taxon>Fungi</taxon>
        <taxon>Dikarya</taxon>
        <taxon>Ascomycota</taxon>
        <taxon>Pezizomycotina</taxon>
        <taxon>Eurotiomycetes</taxon>
        <taxon>Eurotiomycetidae</taxon>
        <taxon>Onygenales</taxon>
        <taxon>Onygenales incertae sedis</taxon>
        <taxon>Polytolypa</taxon>
    </lineage>
</organism>
<gene>
    <name evidence="1" type="ORF">AJ80_07716</name>
</gene>
<dbReference type="EMBL" id="PDNA01000154">
    <property type="protein sequence ID" value="PGH09239.1"/>
    <property type="molecule type" value="Genomic_DNA"/>
</dbReference>
<evidence type="ECO:0000313" key="2">
    <source>
        <dbReference type="Proteomes" id="UP000224634"/>
    </source>
</evidence>
<dbReference type="Proteomes" id="UP000224634">
    <property type="component" value="Unassembled WGS sequence"/>
</dbReference>
<reference evidence="1 2" key="1">
    <citation type="submission" date="2017-10" db="EMBL/GenBank/DDBJ databases">
        <title>Comparative genomics in systemic dimorphic fungi from Ajellomycetaceae.</title>
        <authorList>
            <person name="Munoz J.F."/>
            <person name="Mcewen J.G."/>
            <person name="Clay O.K."/>
            <person name="Cuomo C.A."/>
        </authorList>
    </citation>
    <scope>NUCLEOTIDE SEQUENCE [LARGE SCALE GENOMIC DNA]</scope>
    <source>
        <strain evidence="1 2">UAMH7299</strain>
    </source>
</reference>
<dbReference type="OrthoDB" id="5429468at2759"/>
<proteinExistence type="predicted"/>